<reference evidence="1" key="2">
    <citation type="journal article" date="2015" name="Fish Shellfish Immunol.">
        <title>Early steps in the European eel (Anguilla anguilla)-Vibrio vulnificus interaction in the gills: Role of the RtxA13 toxin.</title>
        <authorList>
            <person name="Callol A."/>
            <person name="Pajuelo D."/>
            <person name="Ebbesson L."/>
            <person name="Teles M."/>
            <person name="MacKenzie S."/>
            <person name="Amaro C."/>
        </authorList>
    </citation>
    <scope>NUCLEOTIDE SEQUENCE</scope>
</reference>
<sequence>MAFPKNRYQSKGPMEASKA</sequence>
<dbReference type="AlphaFoldDB" id="A0A0E9RC03"/>
<name>A0A0E9RC03_ANGAN</name>
<accession>A0A0E9RC03</accession>
<evidence type="ECO:0000313" key="1">
    <source>
        <dbReference type="EMBL" id="JAH25858.1"/>
    </source>
</evidence>
<reference evidence="1" key="1">
    <citation type="submission" date="2014-11" db="EMBL/GenBank/DDBJ databases">
        <authorList>
            <person name="Amaro Gonzalez C."/>
        </authorList>
    </citation>
    <scope>NUCLEOTIDE SEQUENCE</scope>
</reference>
<dbReference type="EMBL" id="GBXM01082719">
    <property type="protein sequence ID" value="JAH25858.1"/>
    <property type="molecule type" value="Transcribed_RNA"/>
</dbReference>
<proteinExistence type="predicted"/>
<protein>
    <submittedName>
        <fullName evidence="1">Uncharacterized protein</fullName>
    </submittedName>
</protein>
<organism evidence="1">
    <name type="scientific">Anguilla anguilla</name>
    <name type="common">European freshwater eel</name>
    <name type="synonym">Muraena anguilla</name>
    <dbReference type="NCBI Taxonomy" id="7936"/>
    <lineage>
        <taxon>Eukaryota</taxon>
        <taxon>Metazoa</taxon>
        <taxon>Chordata</taxon>
        <taxon>Craniata</taxon>
        <taxon>Vertebrata</taxon>
        <taxon>Euteleostomi</taxon>
        <taxon>Actinopterygii</taxon>
        <taxon>Neopterygii</taxon>
        <taxon>Teleostei</taxon>
        <taxon>Anguilliformes</taxon>
        <taxon>Anguillidae</taxon>
        <taxon>Anguilla</taxon>
    </lineage>
</organism>